<dbReference type="Gene3D" id="3.40.190.170">
    <property type="entry name" value="Bacterial extracellular solute-binding protein, family 7"/>
    <property type="match status" value="1"/>
</dbReference>
<dbReference type="AlphaFoldDB" id="A0A1G5EJV3"/>
<gene>
    <name evidence="5" type="ORF">SAMN02927923_01017</name>
</gene>
<dbReference type="CDD" id="cd13682">
    <property type="entry name" value="PBP2_TRAP_alpha-ketoacid"/>
    <property type="match status" value="1"/>
</dbReference>
<dbReference type="GO" id="GO:0043177">
    <property type="term" value="F:organic acid binding"/>
    <property type="evidence" value="ECO:0007669"/>
    <property type="project" value="InterPro"/>
</dbReference>
<dbReference type="GO" id="GO:0031317">
    <property type="term" value="C:tripartite ATP-independent periplasmic transporter complex"/>
    <property type="evidence" value="ECO:0007669"/>
    <property type="project" value="InterPro"/>
</dbReference>
<dbReference type="InterPro" id="IPR038404">
    <property type="entry name" value="TRAP_DctP_sf"/>
</dbReference>
<proteinExistence type="predicted"/>
<feature type="signal peptide" evidence="4">
    <location>
        <begin position="1"/>
        <end position="25"/>
    </location>
</feature>
<dbReference type="NCBIfam" id="NF037995">
    <property type="entry name" value="TRAP_S1"/>
    <property type="match status" value="1"/>
</dbReference>
<dbReference type="PANTHER" id="PTHR33376:SF5">
    <property type="entry name" value="EXTRACYTOPLASMIC SOLUTE RECEPTOR PROTEIN"/>
    <property type="match status" value="1"/>
</dbReference>
<dbReference type="GO" id="GO:0055085">
    <property type="term" value="P:transmembrane transport"/>
    <property type="evidence" value="ECO:0007669"/>
    <property type="project" value="InterPro"/>
</dbReference>
<dbReference type="InterPro" id="IPR006311">
    <property type="entry name" value="TAT_signal"/>
</dbReference>
<dbReference type="Gene3D" id="3.40.190.10">
    <property type="entry name" value="Periplasmic binding protein-like II"/>
    <property type="match status" value="1"/>
</dbReference>
<accession>A0A1G5EJV3</accession>
<dbReference type="PROSITE" id="PS51318">
    <property type="entry name" value="TAT"/>
    <property type="match status" value="1"/>
</dbReference>
<dbReference type="InterPro" id="IPR019546">
    <property type="entry name" value="TAT_signal_bac_arc"/>
</dbReference>
<dbReference type="PANTHER" id="PTHR33376">
    <property type="match status" value="1"/>
</dbReference>
<feature type="chain" id="PRO_5011483128" evidence="4">
    <location>
        <begin position="26"/>
        <end position="362"/>
    </location>
</feature>
<evidence type="ECO:0000313" key="5">
    <source>
        <dbReference type="EMBL" id="SCY27222.1"/>
    </source>
</evidence>
<dbReference type="RefSeq" id="WP_091131102.1">
    <property type="nucleotide sequence ID" value="NZ_FMVJ01000003.1"/>
</dbReference>
<feature type="binding site" evidence="2">
    <location>
        <position position="176"/>
    </location>
    <ligand>
        <name>substrate</name>
    </ligand>
</feature>
<reference evidence="5 6" key="1">
    <citation type="submission" date="2016-10" db="EMBL/GenBank/DDBJ databases">
        <authorList>
            <person name="de Groot N.N."/>
        </authorList>
    </citation>
    <scope>NUCLEOTIDE SEQUENCE [LARGE SCALE GENOMIC DNA]</scope>
    <source>
        <strain evidence="5 6">CGMCC 1.7666</strain>
    </source>
</reference>
<feature type="binding site" evidence="3">
    <location>
        <position position="239"/>
    </location>
    <ligand>
        <name>substrate</name>
    </ligand>
</feature>
<dbReference type="InterPro" id="IPR018389">
    <property type="entry name" value="DctP_fam"/>
</dbReference>
<dbReference type="Pfam" id="PF03480">
    <property type="entry name" value="DctP"/>
    <property type="match status" value="1"/>
</dbReference>
<protein>
    <submittedName>
        <fullName evidence="5">Tat (Twin-arginine translocation) pathway signal sequence</fullName>
    </submittedName>
</protein>
<keyword evidence="3" id="KW-0479">Metal-binding</keyword>
<evidence type="ECO:0000256" key="4">
    <source>
        <dbReference type="SAM" id="SignalP"/>
    </source>
</evidence>
<evidence type="ECO:0000256" key="1">
    <source>
        <dbReference type="ARBA" id="ARBA00022729"/>
    </source>
</evidence>
<feature type="binding site" evidence="3">
    <location>
        <position position="214"/>
    </location>
    <ligand>
        <name>Na(+)</name>
        <dbReference type="ChEBI" id="CHEBI:29101"/>
    </ligand>
</feature>
<dbReference type="OrthoDB" id="9780733at2"/>
<sequence>MDRRNVLKGAGLAAAAGVVASPAIAQSQPEIRWRMASSYPKSLDTLYGAGEMVAKRVAAATDNKFQIQVFAAGEIVSGLQVLDATQNGTVECGYTLSSYYIGKDPTFMFDTSVPWGMNVRQHNGWMYYGGGLDLVREFLKDYNVISFPAGQTGAQMGGWFRKEINSVADLQGLKMRIAGMGGQILQKLGVVPQVLAGGDIYPALERGTLDAVEFSGPYDDEKLGFVKVAKYYYYPGFWEGSAQPSLYVNMEKWNSLPANYKAILEAACAEANALCMAKYDAQNAEAIRRLVSQGAQLRAFPRDVMEQSYKEAFKTYSDIAASNAKFKKIFDHWSAFREKELTWFRIAELPFDYFVNQQQGQR</sequence>
<dbReference type="GO" id="GO:0015849">
    <property type="term" value="P:organic acid transport"/>
    <property type="evidence" value="ECO:0007669"/>
    <property type="project" value="InterPro"/>
</dbReference>
<keyword evidence="1 4" id="KW-0732">Signal</keyword>
<dbReference type="Proteomes" id="UP000199569">
    <property type="component" value="Unassembled WGS sequence"/>
</dbReference>
<feature type="binding site" evidence="2">
    <location>
        <position position="155"/>
    </location>
    <ligand>
        <name>substrate</name>
    </ligand>
</feature>
<feature type="binding site" evidence="3">
    <location>
        <position position="213"/>
    </location>
    <ligand>
        <name>substrate</name>
    </ligand>
</feature>
<dbReference type="GO" id="GO:0046872">
    <property type="term" value="F:metal ion binding"/>
    <property type="evidence" value="ECO:0007669"/>
    <property type="project" value="UniProtKB-KW"/>
</dbReference>
<evidence type="ECO:0000313" key="6">
    <source>
        <dbReference type="Proteomes" id="UP000199569"/>
    </source>
</evidence>
<evidence type="ECO:0000256" key="3">
    <source>
        <dbReference type="PIRSR" id="PIRSR039026-2"/>
    </source>
</evidence>
<dbReference type="InterPro" id="IPR041722">
    <property type="entry name" value="TakP/all3028"/>
</dbReference>
<keyword evidence="6" id="KW-1185">Reference proteome</keyword>
<dbReference type="InterPro" id="IPR026289">
    <property type="entry name" value="SBP_TakP-like"/>
</dbReference>
<dbReference type="NCBIfam" id="TIGR01409">
    <property type="entry name" value="TAT_signal_seq"/>
    <property type="match status" value="1"/>
</dbReference>
<dbReference type="STRING" id="549386.SAMN02927923_01017"/>
<dbReference type="EMBL" id="FMVJ01000003">
    <property type="protein sequence ID" value="SCY27222.1"/>
    <property type="molecule type" value="Genomic_DNA"/>
</dbReference>
<evidence type="ECO:0000256" key="2">
    <source>
        <dbReference type="PIRSR" id="PIRSR039026-1"/>
    </source>
</evidence>
<dbReference type="PIRSF" id="PIRSF039026">
    <property type="entry name" value="SiaP"/>
    <property type="match status" value="1"/>
</dbReference>
<name>A0A1G5EJV3_9HYPH</name>
<organism evidence="5 6">
    <name type="scientific">Microvirga guangxiensis</name>
    <dbReference type="NCBI Taxonomy" id="549386"/>
    <lineage>
        <taxon>Bacteria</taxon>
        <taxon>Pseudomonadati</taxon>
        <taxon>Pseudomonadota</taxon>
        <taxon>Alphaproteobacteria</taxon>
        <taxon>Hyphomicrobiales</taxon>
        <taxon>Methylobacteriaceae</taxon>
        <taxon>Microvirga</taxon>
    </lineage>
</organism>